<dbReference type="EMBL" id="JAERMS010000015">
    <property type="protein sequence ID" value="MBO1363407.1"/>
    <property type="molecule type" value="Genomic_DNA"/>
</dbReference>
<dbReference type="InterPro" id="IPR025665">
    <property type="entry name" value="Beta-barrel_OMP_2"/>
</dbReference>
<keyword evidence="4" id="KW-1185">Reference proteome</keyword>
<accession>A0ABS3M5F2</accession>
<dbReference type="RefSeq" id="WP_107581199.1">
    <property type="nucleotide sequence ID" value="NZ_JAERMS010000015.1"/>
</dbReference>
<dbReference type="Pfam" id="PF13568">
    <property type="entry name" value="OMP_b-brl_2"/>
    <property type="match status" value="1"/>
</dbReference>
<proteinExistence type="predicted"/>
<feature type="signal peptide" evidence="1">
    <location>
        <begin position="1"/>
        <end position="19"/>
    </location>
</feature>
<feature type="chain" id="PRO_5046228209" evidence="1">
    <location>
        <begin position="20"/>
        <end position="206"/>
    </location>
</feature>
<evidence type="ECO:0000313" key="3">
    <source>
        <dbReference type="EMBL" id="MBO1363407.1"/>
    </source>
</evidence>
<evidence type="ECO:0000256" key="1">
    <source>
        <dbReference type="SAM" id="SignalP"/>
    </source>
</evidence>
<protein>
    <submittedName>
        <fullName evidence="3">PorT family protein</fullName>
    </submittedName>
</protein>
<name>A0ABS3M5F2_9BACT</name>
<gene>
    <name evidence="3" type="ORF">JHU38_06405</name>
</gene>
<feature type="domain" description="Outer membrane protein beta-barrel" evidence="2">
    <location>
        <begin position="18"/>
        <end position="183"/>
    </location>
</feature>
<organism evidence="3 4">
    <name type="scientific">Prevotella illustrans</name>
    <dbReference type="NCBI Taxonomy" id="2800387"/>
    <lineage>
        <taxon>Bacteria</taxon>
        <taxon>Pseudomonadati</taxon>
        <taxon>Bacteroidota</taxon>
        <taxon>Bacteroidia</taxon>
        <taxon>Bacteroidales</taxon>
        <taxon>Prevotellaceae</taxon>
        <taxon>Prevotella</taxon>
    </lineage>
</organism>
<dbReference type="Proteomes" id="UP000664265">
    <property type="component" value="Unassembled WGS sequence"/>
</dbReference>
<reference evidence="3 4" key="1">
    <citation type="submission" date="2021-01" db="EMBL/GenBank/DDBJ databases">
        <title>Prevotella A2931 sp. nov.</title>
        <authorList>
            <person name="Buhl M."/>
            <person name="Oberhettinger P."/>
        </authorList>
    </citation>
    <scope>NUCLEOTIDE SEQUENCE [LARGE SCALE GENOMIC DNA]</scope>
    <source>
        <strain evidence="3 4">A2931</strain>
    </source>
</reference>
<sequence>MKKLCFMACLLMAAVSSFAQHKVGAVTIQPKLGINMASMSNFEESDPRFGLVAGAEFEYQASSMVSLTAAALYSQQGLKASDNGLNGTIKMDYLNIPILANVYVVKGLAVKLGLQPGILVNDKVKVSANGVSAEVGIKKALQNAGVTDAKVNSFDLSLPVGVSYETNNIVFDARYNLGLINAISGGGDSTKHQVFQLTVGYKFDLK</sequence>
<evidence type="ECO:0000259" key="2">
    <source>
        <dbReference type="Pfam" id="PF13568"/>
    </source>
</evidence>
<comment type="caution">
    <text evidence="3">The sequence shown here is derived from an EMBL/GenBank/DDBJ whole genome shotgun (WGS) entry which is preliminary data.</text>
</comment>
<evidence type="ECO:0000313" key="4">
    <source>
        <dbReference type="Proteomes" id="UP000664265"/>
    </source>
</evidence>
<keyword evidence="1" id="KW-0732">Signal</keyword>